<comment type="subcellular location">
    <subcellularLocation>
        <location evidence="1 11">Cell outer membrane</location>
        <topology evidence="1 11">Multi-pass membrane protein</topology>
    </subcellularLocation>
</comment>
<keyword evidence="10 11" id="KW-0998">Cell outer membrane</keyword>
<evidence type="ECO:0000256" key="10">
    <source>
        <dbReference type="ARBA" id="ARBA00023237"/>
    </source>
</evidence>
<name>A0A1G7ENK5_9PROT</name>
<reference evidence="16 17" key="1">
    <citation type="submission" date="2016-10" db="EMBL/GenBank/DDBJ databases">
        <authorList>
            <person name="de Groot N.N."/>
        </authorList>
    </citation>
    <scope>NUCLEOTIDE SEQUENCE [LARGE SCALE GENOMIC DNA]</scope>
    <source>
        <strain evidence="16 17">ATCC 700224</strain>
    </source>
</reference>
<dbReference type="InterPro" id="IPR000531">
    <property type="entry name" value="Beta-barrel_TonB"/>
</dbReference>
<keyword evidence="7" id="KW-0406">Ion transport</keyword>
<proteinExistence type="inferred from homology"/>
<comment type="similarity">
    <text evidence="11 12">Belongs to the TonB-dependent receptor family.</text>
</comment>
<evidence type="ECO:0000313" key="17">
    <source>
        <dbReference type="Proteomes" id="UP000199412"/>
    </source>
</evidence>
<evidence type="ECO:0000256" key="4">
    <source>
        <dbReference type="ARBA" id="ARBA00022496"/>
    </source>
</evidence>
<dbReference type="OrthoDB" id="7413795at2"/>
<dbReference type="Pfam" id="PF00593">
    <property type="entry name" value="TonB_dep_Rec_b-barrel"/>
    <property type="match status" value="1"/>
</dbReference>
<evidence type="ECO:0000256" key="13">
    <source>
        <dbReference type="SAM" id="SignalP"/>
    </source>
</evidence>
<keyword evidence="5 11" id="KW-0812">Transmembrane</keyword>
<protein>
    <submittedName>
        <fullName evidence="16">Iron complex outermembrane recepter protein</fullName>
    </submittedName>
</protein>
<accession>A0A1G7ENK5</accession>
<dbReference type="InterPro" id="IPR039426">
    <property type="entry name" value="TonB-dep_rcpt-like"/>
</dbReference>
<gene>
    <name evidence="16" type="ORF">SAMN05421720_109144</name>
</gene>
<sequence length="725" mass="78620">MKRHTASVGAATCLSMALTAVPHIPASAQEAQSAATDGVMVLEPVTVTARKRGEDEQDVPGSLTVINGFDIPTSTLNPGADVARETPNFNFVDYAQPGSAFGTMRGIGPLGSPLNSLDSTIGFSTNGVPTTSMGFSPTLLDVERVEVLRGPQGTLFGRNALGGSVNVVTTPADGQREFRVTGELGTDGYRLGEALAAGWLVPDVLAGRAVVRYQDFDGDIHNTVTDKDEGGAELTAGRGTLHWTPGFDLDATLAVAFSREERTDPVYMLRDGPGYPKTAADITPEGNRDSLDTTLEISKRFDSFTVTSVTGVQFIELDSQTDYTDAYLYNQYLGQPFESYNDPSIDYGYTDESERIISQELRLNAPEKNAIDWVLGVSYFRSDYDQNRDQQSNLFSNLNGTYDTEIESQTFAAFGDVSVPMPFVEGLTVSGGVRVAHDTQDIQSTFISNGFPGNVPRFSQDQDFSDTYLTGRMAVSYDWTPEVMTYASIAHGYSSGGFNRLTVNAPAGQPDDPFQPSTVWTYEAGVHANLLDQRLKLNASVFYNEVSDGQLSTFDPASLVFYFENQDYASTGFEVEARALLAPGLEVNGGLGFTHSELKNVAEGSMTGAEDGGRVPNVPRFTGNAGILYSLPADVVELPGDFFSSATYQFVGDREADVANSFALDPYHIVDLQLGWETDRVRLYGFVRNALDERPEFFGLQYAADARTTMVGRGRMMGLGVSVFW</sequence>
<keyword evidence="13" id="KW-0732">Signal</keyword>
<evidence type="ECO:0000259" key="14">
    <source>
        <dbReference type="Pfam" id="PF00593"/>
    </source>
</evidence>
<dbReference type="EMBL" id="FNAP01000009">
    <property type="protein sequence ID" value="SDE65273.1"/>
    <property type="molecule type" value="Genomic_DNA"/>
</dbReference>
<dbReference type="PANTHER" id="PTHR32552">
    <property type="entry name" value="FERRICHROME IRON RECEPTOR-RELATED"/>
    <property type="match status" value="1"/>
</dbReference>
<keyword evidence="6" id="KW-0408">Iron</keyword>
<keyword evidence="2 11" id="KW-0813">Transport</keyword>
<evidence type="ECO:0000256" key="8">
    <source>
        <dbReference type="ARBA" id="ARBA00023077"/>
    </source>
</evidence>
<evidence type="ECO:0000256" key="11">
    <source>
        <dbReference type="PROSITE-ProRule" id="PRU01360"/>
    </source>
</evidence>
<keyword evidence="8 12" id="KW-0798">TonB box</keyword>
<feature type="signal peptide" evidence="13">
    <location>
        <begin position="1"/>
        <end position="28"/>
    </location>
</feature>
<dbReference type="InterPro" id="IPR036942">
    <property type="entry name" value="Beta-barrel_TonB_sf"/>
</dbReference>
<evidence type="ECO:0000256" key="5">
    <source>
        <dbReference type="ARBA" id="ARBA00022692"/>
    </source>
</evidence>
<evidence type="ECO:0000259" key="15">
    <source>
        <dbReference type="Pfam" id="PF07715"/>
    </source>
</evidence>
<keyword evidence="3 11" id="KW-1134">Transmembrane beta strand</keyword>
<dbReference type="AlphaFoldDB" id="A0A1G7ENK5"/>
<evidence type="ECO:0000256" key="7">
    <source>
        <dbReference type="ARBA" id="ARBA00023065"/>
    </source>
</evidence>
<dbReference type="GO" id="GO:0006826">
    <property type="term" value="P:iron ion transport"/>
    <property type="evidence" value="ECO:0007669"/>
    <property type="project" value="UniProtKB-KW"/>
</dbReference>
<keyword evidence="17" id="KW-1185">Reference proteome</keyword>
<keyword evidence="4" id="KW-0410">Iron transport</keyword>
<evidence type="ECO:0000256" key="1">
    <source>
        <dbReference type="ARBA" id="ARBA00004571"/>
    </source>
</evidence>
<evidence type="ECO:0000256" key="12">
    <source>
        <dbReference type="RuleBase" id="RU003357"/>
    </source>
</evidence>
<evidence type="ECO:0000256" key="2">
    <source>
        <dbReference type="ARBA" id="ARBA00022448"/>
    </source>
</evidence>
<feature type="domain" description="TonB-dependent receptor plug" evidence="15">
    <location>
        <begin position="56"/>
        <end position="163"/>
    </location>
</feature>
<dbReference type="Proteomes" id="UP000199412">
    <property type="component" value="Unassembled WGS sequence"/>
</dbReference>
<evidence type="ECO:0000256" key="3">
    <source>
        <dbReference type="ARBA" id="ARBA00022452"/>
    </source>
</evidence>
<evidence type="ECO:0000256" key="6">
    <source>
        <dbReference type="ARBA" id="ARBA00023004"/>
    </source>
</evidence>
<organism evidence="16 17">
    <name type="scientific">Rhodospira trueperi</name>
    <dbReference type="NCBI Taxonomy" id="69960"/>
    <lineage>
        <taxon>Bacteria</taxon>
        <taxon>Pseudomonadati</taxon>
        <taxon>Pseudomonadota</taxon>
        <taxon>Alphaproteobacteria</taxon>
        <taxon>Rhodospirillales</taxon>
        <taxon>Rhodospirillaceae</taxon>
        <taxon>Rhodospira</taxon>
    </lineage>
</organism>
<dbReference type="Gene3D" id="2.40.170.20">
    <property type="entry name" value="TonB-dependent receptor, beta-barrel domain"/>
    <property type="match status" value="1"/>
</dbReference>
<keyword evidence="9 11" id="KW-0472">Membrane</keyword>
<evidence type="ECO:0000313" key="16">
    <source>
        <dbReference type="EMBL" id="SDE65273.1"/>
    </source>
</evidence>
<dbReference type="GO" id="GO:0009279">
    <property type="term" value="C:cell outer membrane"/>
    <property type="evidence" value="ECO:0007669"/>
    <property type="project" value="UniProtKB-SubCell"/>
</dbReference>
<feature type="domain" description="TonB-dependent receptor-like beta-barrel" evidence="14">
    <location>
        <begin position="233"/>
        <end position="689"/>
    </location>
</feature>
<dbReference type="PANTHER" id="PTHR32552:SF81">
    <property type="entry name" value="TONB-DEPENDENT OUTER MEMBRANE RECEPTOR"/>
    <property type="match status" value="1"/>
</dbReference>
<dbReference type="RefSeq" id="WP_092786914.1">
    <property type="nucleotide sequence ID" value="NZ_FNAP01000009.1"/>
</dbReference>
<feature type="chain" id="PRO_5011483612" evidence="13">
    <location>
        <begin position="29"/>
        <end position="725"/>
    </location>
</feature>
<evidence type="ECO:0000256" key="9">
    <source>
        <dbReference type="ARBA" id="ARBA00023136"/>
    </source>
</evidence>
<dbReference type="Pfam" id="PF07715">
    <property type="entry name" value="Plug"/>
    <property type="match status" value="1"/>
</dbReference>
<dbReference type="STRING" id="69960.SAMN05421720_109144"/>
<dbReference type="SUPFAM" id="SSF56935">
    <property type="entry name" value="Porins"/>
    <property type="match status" value="1"/>
</dbReference>
<dbReference type="InterPro" id="IPR012910">
    <property type="entry name" value="Plug_dom"/>
</dbReference>
<dbReference type="PROSITE" id="PS52016">
    <property type="entry name" value="TONB_DEPENDENT_REC_3"/>
    <property type="match status" value="1"/>
</dbReference>